<feature type="binding site" evidence="6">
    <location>
        <position position="88"/>
    </location>
    <ligand>
        <name>[4Fe-4S] cluster</name>
        <dbReference type="ChEBI" id="CHEBI:49883"/>
        <note>4Fe-4S-S-AdoMet</note>
    </ligand>
</feature>
<dbReference type="InterPro" id="IPR016431">
    <property type="entry name" value="Pyrv-formate_lyase-activ_prd"/>
</dbReference>
<dbReference type="RefSeq" id="WP_074215347.1">
    <property type="nucleotide sequence ID" value="NZ_FSRG01000003.1"/>
</dbReference>
<organism evidence="8 9">
    <name type="scientific">Halodesulfovibrio marinisediminis DSM 17456</name>
    <dbReference type="NCBI Taxonomy" id="1121457"/>
    <lineage>
        <taxon>Bacteria</taxon>
        <taxon>Pseudomonadati</taxon>
        <taxon>Thermodesulfobacteriota</taxon>
        <taxon>Desulfovibrionia</taxon>
        <taxon>Desulfovibrionales</taxon>
        <taxon>Desulfovibrionaceae</taxon>
        <taxon>Halodesulfovibrio</taxon>
    </lineage>
</organism>
<dbReference type="Pfam" id="PF04055">
    <property type="entry name" value="Radical_SAM"/>
    <property type="match status" value="1"/>
</dbReference>
<dbReference type="Gene3D" id="3.20.20.70">
    <property type="entry name" value="Aldolase class I"/>
    <property type="match status" value="1"/>
</dbReference>
<dbReference type="InterPro" id="IPR013785">
    <property type="entry name" value="Aldolase_TIM"/>
</dbReference>
<feature type="binding site" evidence="6">
    <location>
        <position position="95"/>
    </location>
    <ligand>
        <name>[4Fe-4S] cluster</name>
        <dbReference type="ChEBI" id="CHEBI:49883"/>
        <note>4Fe-4S-S-AdoMet</note>
    </ligand>
</feature>
<protein>
    <submittedName>
        <fullName evidence="8">Pyruvate formate lyase activating enzyme</fullName>
    </submittedName>
</protein>
<dbReference type="AlphaFoldDB" id="A0A1N6DTP0"/>
<dbReference type="SUPFAM" id="SSF102114">
    <property type="entry name" value="Radical SAM enzymes"/>
    <property type="match status" value="1"/>
</dbReference>
<evidence type="ECO:0000256" key="6">
    <source>
        <dbReference type="PIRSR" id="PIRSR004869-50"/>
    </source>
</evidence>
<keyword evidence="5 6" id="KW-0411">Iron-sulfur</keyword>
<dbReference type="Proteomes" id="UP000184694">
    <property type="component" value="Unassembled WGS sequence"/>
</dbReference>
<keyword evidence="3 6" id="KW-0479">Metal-binding</keyword>
<evidence type="ECO:0000259" key="7">
    <source>
        <dbReference type="PROSITE" id="PS51918"/>
    </source>
</evidence>
<dbReference type="PANTHER" id="PTHR30352">
    <property type="entry name" value="PYRUVATE FORMATE-LYASE-ACTIVATING ENZYME"/>
    <property type="match status" value="1"/>
</dbReference>
<dbReference type="SFLD" id="SFLDS00029">
    <property type="entry name" value="Radical_SAM"/>
    <property type="match status" value="1"/>
</dbReference>
<evidence type="ECO:0000256" key="5">
    <source>
        <dbReference type="ARBA" id="ARBA00023014"/>
    </source>
</evidence>
<keyword evidence="4 6" id="KW-0408">Iron</keyword>
<comment type="cofactor">
    <cofactor evidence="6">
        <name>[4Fe-4S] cluster</name>
        <dbReference type="ChEBI" id="CHEBI:49883"/>
    </cofactor>
    <text evidence="6">Binds 1 [4Fe-4S] cluster. The cluster is coordinated with 3 cysteines and an exchangeable S-adenosyl-L-methionine.</text>
</comment>
<dbReference type="InterPro" id="IPR034457">
    <property type="entry name" value="Organic_radical-activating"/>
</dbReference>
<dbReference type="STRING" id="1121457.SAMN02745161_0478"/>
<dbReference type="InterPro" id="IPR007197">
    <property type="entry name" value="rSAM"/>
</dbReference>
<accession>A0A1N6DTP0</accession>
<reference evidence="9" key="1">
    <citation type="submission" date="2016-11" db="EMBL/GenBank/DDBJ databases">
        <authorList>
            <person name="Varghese N."/>
            <person name="Submissions S."/>
        </authorList>
    </citation>
    <scope>NUCLEOTIDE SEQUENCE [LARGE SCALE GENOMIC DNA]</scope>
    <source>
        <strain evidence="9">DSM 17456</strain>
    </source>
</reference>
<evidence type="ECO:0000313" key="9">
    <source>
        <dbReference type="Proteomes" id="UP000184694"/>
    </source>
</evidence>
<keyword evidence="1" id="KW-0004">4Fe-4S</keyword>
<evidence type="ECO:0000313" key="8">
    <source>
        <dbReference type="EMBL" id="SIN74168.1"/>
    </source>
</evidence>
<dbReference type="InterPro" id="IPR027596">
    <property type="entry name" value="AmmeMemoSam_rS"/>
</dbReference>
<evidence type="ECO:0000256" key="2">
    <source>
        <dbReference type="ARBA" id="ARBA00022691"/>
    </source>
</evidence>
<dbReference type="PANTHER" id="PTHR30352:SF5">
    <property type="entry name" value="PYRUVATE FORMATE-LYASE 1-ACTIVATING ENZYME"/>
    <property type="match status" value="1"/>
</dbReference>
<dbReference type="InterPro" id="IPR058240">
    <property type="entry name" value="rSAM_sf"/>
</dbReference>
<keyword evidence="9" id="KW-1185">Reference proteome</keyword>
<keyword evidence="8" id="KW-0670">Pyruvate</keyword>
<feature type="binding site" evidence="6">
    <location>
        <position position="92"/>
    </location>
    <ligand>
        <name>[4Fe-4S] cluster</name>
        <dbReference type="ChEBI" id="CHEBI:49883"/>
        <note>4Fe-4S-S-AdoMet</note>
    </ligand>
</feature>
<sequence length="346" mass="38366">MHPARLWKTLGKSDGTTPVNVQCRLCSHFCNIAPDTTGKCGVRKNVDGKLYTLVFDKVAAANLDPIEKKPLYHFLPGTTSFSFGTVGCNLTCSFCQNYTLSTTPRLTGQILGQHTKPERLVELALESGAQSISYTYSEPTIFFELVEATAKLAIKHGLKNILVSNGFQSPECLAELKDLIHACNIDLKGATESFYSDICGAHIRPVLRNLKIIREMDWWLEVTTLVIPDENDDEKELSTIARFINDELGSDTPWHISRFHPAYKMQNRIPTPIETLRKAAAIGKEAGLNYVYLGNIPGREGRDTLCPKCGAIVIERKGYSAARGDYSKCPTCDTPIPGVWSIHDSR</sequence>
<dbReference type="CDD" id="cd01335">
    <property type="entry name" value="Radical_SAM"/>
    <property type="match status" value="1"/>
</dbReference>
<dbReference type="PROSITE" id="PS51918">
    <property type="entry name" value="RADICAL_SAM"/>
    <property type="match status" value="1"/>
</dbReference>
<evidence type="ECO:0000256" key="4">
    <source>
        <dbReference type="ARBA" id="ARBA00023004"/>
    </source>
</evidence>
<dbReference type="GO" id="GO:0046872">
    <property type="term" value="F:metal ion binding"/>
    <property type="evidence" value="ECO:0007669"/>
    <property type="project" value="UniProtKB-KW"/>
</dbReference>
<dbReference type="SFLD" id="SFLDG01101">
    <property type="entry name" value="Uncharacterised_Radical_SAM_Su"/>
    <property type="match status" value="1"/>
</dbReference>
<dbReference type="GO" id="GO:0051539">
    <property type="term" value="F:4 iron, 4 sulfur cluster binding"/>
    <property type="evidence" value="ECO:0007669"/>
    <property type="project" value="UniProtKB-KW"/>
</dbReference>
<feature type="domain" description="Radical SAM core" evidence="7">
    <location>
        <begin position="73"/>
        <end position="289"/>
    </location>
</feature>
<dbReference type="OrthoDB" id="9778883at2"/>
<proteinExistence type="predicted"/>
<keyword evidence="2 6" id="KW-0949">S-adenosyl-L-methionine</keyword>
<gene>
    <name evidence="8" type="ORF">SAMN02745161_0478</name>
</gene>
<dbReference type="GO" id="GO:0016829">
    <property type="term" value="F:lyase activity"/>
    <property type="evidence" value="ECO:0007669"/>
    <property type="project" value="UniProtKB-KW"/>
</dbReference>
<evidence type="ECO:0000256" key="3">
    <source>
        <dbReference type="ARBA" id="ARBA00022723"/>
    </source>
</evidence>
<name>A0A1N6DTP0_9BACT</name>
<dbReference type="PIRSF" id="PIRSF004869">
    <property type="entry name" value="PflX_prd"/>
    <property type="match status" value="1"/>
</dbReference>
<keyword evidence="8" id="KW-0456">Lyase</keyword>
<evidence type="ECO:0000256" key="1">
    <source>
        <dbReference type="ARBA" id="ARBA00022485"/>
    </source>
</evidence>
<dbReference type="EMBL" id="FSRG01000003">
    <property type="protein sequence ID" value="SIN74168.1"/>
    <property type="molecule type" value="Genomic_DNA"/>
</dbReference>
<dbReference type="NCBIfam" id="TIGR04337">
    <property type="entry name" value="AmmeMemoSam_rS"/>
    <property type="match status" value="1"/>
</dbReference>